<accession>A0A229P283</accession>
<keyword evidence="2" id="KW-1185">Reference proteome</keyword>
<sequence>MLIVWIAAATAVIIALIILFTSRGRTSAAAKNLKVVKLKTARSIRDKQAAKAARGKQQPCSLCRKLSSRLGFFTDENGRILGVCHDCKPKIKNRQLDQL</sequence>
<dbReference type="AlphaFoldDB" id="A0A229P283"/>
<name>A0A229P283_9BACL</name>
<dbReference type="OrthoDB" id="2679368at2"/>
<dbReference type="RefSeq" id="WP_089523294.1">
    <property type="nucleotide sequence ID" value="NZ_NMUQ01000001.1"/>
</dbReference>
<dbReference type="EMBL" id="NMUQ01000001">
    <property type="protein sequence ID" value="OXM16210.1"/>
    <property type="molecule type" value="Genomic_DNA"/>
</dbReference>
<protein>
    <submittedName>
        <fullName evidence="1">Uncharacterized protein</fullName>
    </submittedName>
</protein>
<reference evidence="1 2" key="1">
    <citation type="submission" date="2017-07" db="EMBL/GenBank/DDBJ databases">
        <title>Paenibacillus herberti R33 genome sequencing and assembly.</title>
        <authorList>
            <person name="Su W."/>
        </authorList>
    </citation>
    <scope>NUCLEOTIDE SEQUENCE [LARGE SCALE GENOMIC DNA]</scope>
    <source>
        <strain evidence="1 2">R33</strain>
    </source>
</reference>
<proteinExistence type="predicted"/>
<evidence type="ECO:0000313" key="1">
    <source>
        <dbReference type="EMBL" id="OXM16210.1"/>
    </source>
</evidence>
<comment type="caution">
    <text evidence="1">The sequence shown here is derived from an EMBL/GenBank/DDBJ whole genome shotgun (WGS) entry which is preliminary data.</text>
</comment>
<dbReference type="Proteomes" id="UP000215145">
    <property type="component" value="Unassembled WGS sequence"/>
</dbReference>
<gene>
    <name evidence="1" type="ORF">CGZ75_05820</name>
</gene>
<organism evidence="1 2">
    <name type="scientific">Paenibacillus herberti</name>
    <dbReference type="NCBI Taxonomy" id="1619309"/>
    <lineage>
        <taxon>Bacteria</taxon>
        <taxon>Bacillati</taxon>
        <taxon>Bacillota</taxon>
        <taxon>Bacilli</taxon>
        <taxon>Bacillales</taxon>
        <taxon>Paenibacillaceae</taxon>
        <taxon>Paenibacillus</taxon>
    </lineage>
</organism>
<evidence type="ECO:0000313" key="2">
    <source>
        <dbReference type="Proteomes" id="UP000215145"/>
    </source>
</evidence>